<feature type="compositionally biased region" description="Basic and acidic residues" evidence="1">
    <location>
        <begin position="40"/>
        <end position="52"/>
    </location>
</feature>
<protein>
    <submittedName>
        <fullName evidence="2">Uncharacterized protein</fullName>
    </submittedName>
</protein>
<dbReference type="RefSeq" id="WP_189622415.1">
    <property type="nucleotide sequence ID" value="NZ_BMZA01000022.1"/>
</dbReference>
<feature type="region of interest" description="Disordered" evidence="1">
    <location>
        <begin position="30"/>
        <end position="62"/>
    </location>
</feature>
<keyword evidence="3" id="KW-1185">Reference proteome</keyword>
<dbReference type="AlphaFoldDB" id="A0A918UK49"/>
<name>A0A918UK49_9SPHN</name>
<gene>
    <name evidence="2" type="ORF">GCM10011614_33230</name>
</gene>
<evidence type="ECO:0000313" key="2">
    <source>
        <dbReference type="EMBL" id="GGZ15665.1"/>
    </source>
</evidence>
<dbReference type="Proteomes" id="UP000648075">
    <property type="component" value="Unassembled WGS sequence"/>
</dbReference>
<reference evidence="2" key="1">
    <citation type="journal article" date="2014" name="Int. J. Syst. Evol. Microbiol.">
        <title>Complete genome sequence of Corynebacterium casei LMG S-19264T (=DSM 44701T), isolated from a smear-ripened cheese.</title>
        <authorList>
            <consortium name="US DOE Joint Genome Institute (JGI-PGF)"/>
            <person name="Walter F."/>
            <person name="Albersmeier A."/>
            <person name="Kalinowski J."/>
            <person name="Ruckert C."/>
        </authorList>
    </citation>
    <scope>NUCLEOTIDE SEQUENCE</scope>
    <source>
        <strain evidence="2">KCTC 32255</strain>
    </source>
</reference>
<dbReference type="EMBL" id="BMZA01000022">
    <property type="protein sequence ID" value="GGZ15665.1"/>
    <property type="molecule type" value="Genomic_DNA"/>
</dbReference>
<proteinExistence type="predicted"/>
<organism evidence="2 3">
    <name type="scientific">Novosphingobium colocasiae</name>
    <dbReference type="NCBI Taxonomy" id="1256513"/>
    <lineage>
        <taxon>Bacteria</taxon>
        <taxon>Pseudomonadati</taxon>
        <taxon>Pseudomonadota</taxon>
        <taxon>Alphaproteobacteria</taxon>
        <taxon>Sphingomonadales</taxon>
        <taxon>Sphingomonadaceae</taxon>
        <taxon>Novosphingobium</taxon>
    </lineage>
</organism>
<comment type="caution">
    <text evidence="2">The sequence shown here is derived from an EMBL/GenBank/DDBJ whole genome shotgun (WGS) entry which is preliminary data.</text>
</comment>
<evidence type="ECO:0000313" key="3">
    <source>
        <dbReference type="Proteomes" id="UP000648075"/>
    </source>
</evidence>
<accession>A0A918UK49</accession>
<reference evidence="2" key="2">
    <citation type="submission" date="2020-09" db="EMBL/GenBank/DDBJ databases">
        <authorList>
            <person name="Sun Q."/>
            <person name="Kim S."/>
        </authorList>
    </citation>
    <scope>NUCLEOTIDE SEQUENCE</scope>
    <source>
        <strain evidence="2">KCTC 32255</strain>
    </source>
</reference>
<evidence type="ECO:0000256" key="1">
    <source>
        <dbReference type="SAM" id="MobiDB-lite"/>
    </source>
</evidence>
<sequence length="62" mass="6424">MRQPSDAPPVAGALAGLRVVEMAAIRAVPRLSQTSSRLTSPERDGNVDDVLARRSSTAGPPA</sequence>